<protein>
    <submittedName>
        <fullName evidence="3">Aromatic compound dioxygenase</fullName>
    </submittedName>
</protein>
<dbReference type="Pfam" id="PF00775">
    <property type="entry name" value="Dioxygenase_C"/>
    <property type="match status" value="1"/>
</dbReference>
<dbReference type="OrthoDB" id="2156186at2759"/>
<feature type="signal peptide" evidence="1">
    <location>
        <begin position="1"/>
        <end position="17"/>
    </location>
</feature>
<name>A0A1Y2CTY4_9FUNG</name>
<dbReference type="PANTHER" id="PTHR34315:SF1">
    <property type="entry name" value="INTRADIOL RING-CLEAVAGE DIOXYGENASES DOMAIN-CONTAINING PROTEIN-RELATED"/>
    <property type="match status" value="1"/>
</dbReference>
<accession>A0A1Y2CTY4</accession>
<dbReference type="EMBL" id="MCGO01000007">
    <property type="protein sequence ID" value="ORY50427.1"/>
    <property type="molecule type" value="Genomic_DNA"/>
</dbReference>
<dbReference type="Proteomes" id="UP000193642">
    <property type="component" value="Unassembled WGS sequence"/>
</dbReference>
<reference evidence="3 4" key="1">
    <citation type="submission" date="2016-07" db="EMBL/GenBank/DDBJ databases">
        <title>Pervasive Adenine N6-methylation of Active Genes in Fungi.</title>
        <authorList>
            <consortium name="DOE Joint Genome Institute"/>
            <person name="Mondo S.J."/>
            <person name="Dannebaum R.O."/>
            <person name="Kuo R.C."/>
            <person name="Labutti K."/>
            <person name="Haridas S."/>
            <person name="Kuo A."/>
            <person name="Salamov A."/>
            <person name="Ahrendt S.R."/>
            <person name="Lipzen A."/>
            <person name="Sullivan W."/>
            <person name="Andreopoulos W.B."/>
            <person name="Clum A."/>
            <person name="Lindquist E."/>
            <person name="Daum C."/>
            <person name="Ramamoorthy G.K."/>
            <person name="Gryganskyi A."/>
            <person name="Culley D."/>
            <person name="Magnuson J.K."/>
            <person name="James T.Y."/>
            <person name="O'Malley M.A."/>
            <person name="Stajich J.E."/>
            <person name="Spatafora J.W."/>
            <person name="Visel A."/>
            <person name="Grigoriev I.V."/>
        </authorList>
    </citation>
    <scope>NUCLEOTIDE SEQUENCE [LARGE SCALE GENOMIC DNA]</scope>
    <source>
        <strain evidence="3 4">JEL800</strain>
    </source>
</reference>
<dbReference type="InterPro" id="IPR015889">
    <property type="entry name" value="Intradiol_dOase_core"/>
</dbReference>
<gene>
    <name evidence="3" type="ORF">BCR33DRAFT_529334</name>
</gene>
<dbReference type="Gene3D" id="2.60.130.10">
    <property type="entry name" value="Aromatic compound dioxygenase"/>
    <property type="match status" value="1"/>
</dbReference>
<dbReference type="STRING" id="329046.A0A1Y2CTY4"/>
<comment type="caution">
    <text evidence="3">The sequence shown here is derived from an EMBL/GenBank/DDBJ whole genome shotgun (WGS) entry which is preliminary data.</text>
</comment>
<dbReference type="InterPro" id="IPR000627">
    <property type="entry name" value="Intradiol_dOase_C"/>
</dbReference>
<organism evidence="3 4">
    <name type="scientific">Rhizoclosmatium globosum</name>
    <dbReference type="NCBI Taxonomy" id="329046"/>
    <lineage>
        <taxon>Eukaryota</taxon>
        <taxon>Fungi</taxon>
        <taxon>Fungi incertae sedis</taxon>
        <taxon>Chytridiomycota</taxon>
        <taxon>Chytridiomycota incertae sedis</taxon>
        <taxon>Chytridiomycetes</taxon>
        <taxon>Chytridiales</taxon>
        <taxon>Chytriomycetaceae</taxon>
        <taxon>Rhizoclosmatium</taxon>
    </lineage>
</organism>
<sequence length="273" mass="29570">MKWFLAIAAAAAQLAAAHSHALTGALLEHRRDMANTLSTCAIESGIHSRDGTAGAAILTPEVEEGPFWIAREMIRQDIVDGQQGIPMTLQLRVVSVADCKPIANAFVEVWHVNAVGEYSGYIAESSTQGNPAADLAIAQAAGVPVPDMTPEEQAAYANEGAYSHAQLGDNLNFCRGAYKTDANGYVTFTSIVPSYYTGRPTHIHNRVYLDGVINSDGSYNGINGVHIGQLFFDEAVKSQLYTILHTVLNRTFTLRTKKTVISCKRHKLQVILL</sequence>
<dbReference type="AlphaFoldDB" id="A0A1Y2CTY4"/>
<dbReference type="PANTHER" id="PTHR34315">
    <property type="match status" value="1"/>
</dbReference>
<evidence type="ECO:0000259" key="2">
    <source>
        <dbReference type="Pfam" id="PF00775"/>
    </source>
</evidence>
<dbReference type="GO" id="GO:0016702">
    <property type="term" value="F:oxidoreductase activity, acting on single donors with incorporation of molecular oxygen, incorporation of two atoms of oxygen"/>
    <property type="evidence" value="ECO:0007669"/>
    <property type="project" value="InterPro"/>
</dbReference>
<feature type="domain" description="Intradiol ring-cleavage dioxygenases" evidence="2">
    <location>
        <begin position="70"/>
        <end position="121"/>
    </location>
</feature>
<keyword evidence="3" id="KW-0223">Dioxygenase</keyword>
<dbReference type="GO" id="GO:0008199">
    <property type="term" value="F:ferric iron binding"/>
    <property type="evidence" value="ECO:0007669"/>
    <property type="project" value="InterPro"/>
</dbReference>
<feature type="chain" id="PRO_5012011076" evidence="1">
    <location>
        <begin position="18"/>
        <end position="273"/>
    </location>
</feature>
<evidence type="ECO:0000313" key="4">
    <source>
        <dbReference type="Proteomes" id="UP000193642"/>
    </source>
</evidence>
<keyword evidence="1" id="KW-0732">Signal</keyword>
<proteinExistence type="predicted"/>
<evidence type="ECO:0000256" key="1">
    <source>
        <dbReference type="SAM" id="SignalP"/>
    </source>
</evidence>
<keyword evidence="3" id="KW-0560">Oxidoreductase</keyword>
<keyword evidence="4" id="KW-1185">Reference proteome</keyword>
<dbReference type="SUPFAM" id="SSF49482">
    <property type="entry name" value="Aromatic compound dioxygenase"/>
    <property type="match status" value="1"/>
</dbReference>
<evidence type="ECO:0000313" key="3">
    <source>
        <dbReference type="EMBL" id="ORY50427.1"/>
    </source>
</evidence>